<comment type="caution">
    <text evidence="1">The sequence shown here is derived from an EMBL/GenBank/DDBJ whole genome shotgun (WGS) entry which is preliminary data.</text>
</comment>
<name>A0ABR1UV75_9PEZI</name>
<keyword evidence="2" id="KW-1185">Reference proteome</keyword>
<organism evidence="1 2">
    <name type="scientific">Apiospora hydei</name>
    <dbReference type="NCBI Taxonomy" id="1337664"/>
    <lineage>
        <taxon>Eukaryota</taxon>
        <taxon>Fungi</taxon>
        <taxon>Dikarya</taxon>
        <taxon>Ascomycota</taxon>
        <taxon>Pezizomycotina</taxon>
        <taxon>Sordariomycetes</taxon>
        <taxon>Xylariomycetidae</taxon>
        <taxon>Amphisphaeriales</taxon>
        <taxon>Apiosporaceae</taxon>
        <taxon>Apiospora</taxon>
    </lineage>
</organism>
<protein>
    <submittedName>
        <fullName evidence="1">Uncharacterized protein</fullName>
    </submittedName>
</protein>
<dbReference type="GeneID" id="92052271"/>
<evidence type="ECO:0000313" key="1">
    <source>
        <dbReference type="EMBL" id="KAK8062800.1"/>
    </source>
</evidence>
<sequence>MSYSALPPETTHEILVQVAIEVARVRDLRKVLRLRHGNRSWDAAVVRALFAAADNVGDIYQKWPAFLAYRASGRGPQDALQRPVLMLRRVAERLVSHRGGNRQEDHDAVRNCISEICATMKPSRVFETEHIKRYCCKPISEDDEQLVQTLLAVAASTNEIPLVRKLLCDIRYRPYLVASDGKDSRPQ</sequence>
<gene>
    <name evidence="1" type="ORF">PG997_014897</name>
</gene>
<proteinExistence type="predicted"/>
<accession>A0ABR1UV75</accession>
<dbReference type="RefSeq" id="XP_066661399.1">
    <property type="nucleotide sequence ID" value="XM_066819211.1"/>
</dbReference>
<reference evidence="1 2" key="1">
    <citation type="submission" date="2023-01" db="EMBL/GenBank/DDBJ databases">
        <title>Analysis of 21 Apiospora genomes using comparative genomics revels a genus with tremendous synthesis potential of carbohydrate active enzymes and secondary metabolites.</title>
        <authorList>
            <person name="Sorensen T."/>
        </authorList>
    </citation>
    <scope>NUCLEOTIDE SEQUENCE [LARGE SCALE GENOMIC DNA]</scope>
    <source>
        <strain evidence="1 2">CBS 114990</strain>
    </source>
</reference>
<dbReference type="Proteomes" id="UP001433268">
    <property type="component" value="Unassembled WGS sequence"/>
</dbReference>
<dbReference type="EMBL" id="JAQQWN010000010">
    <property type="protein sequence ID" value="KAK8062800.1"/>
    <property type="molecule type" value="Genomic_DNA"/>
</dbReference>
<evidence type="ECO:0000313" key="2">
    <source>
        <dbReference type="Proteomes" id="UP001433268"/>
    </source>
</evidence>